<feature type="transmembrane region" description="Helical" evidence="7">
    <location>
        <begin position="262"/>
        <end position="282"/>
    </location>
</feature>
<name>A0A017STW8_ASPRC</name>
<dbReference type="PROSITE" id="PS50850">
    <property type="entry name" value="MFS"/>
    <property type="match status" value="1"/>
</dbReference>
<keyword evidence="5 7" id="KW-0472">Membrane</keyword>
<evidence type="ECO:0000313" key="9">
    <source>
        <dbReference type="EMBL" id="EYE99745.1"/>
    </source>
</evidence>
<dbReference type="AlphaFoldDB" id="A0A017STW8"/>
<feature type="transmembrane region" description="Helical" evidence="7">
    <location>
        <begin position="438"/>
        <end position="457"/>
    </location>
</feature>
<feature type="domain" description="Major facilitator superfamily (MFS) profile" evidence="8">
    <location>
        <begin position="108"/>
        <end position="540"/>
    </location>
</feature>
<dbReference type="RefSeq" id="XP_040643433.1">
    <property type="nucleotide sequence ID" value="XM_040780648.1"/>
</dbReference>
<feature type="transmembrane region" description="Helical" evidence="7">
    <location>
        <begin position="143"/>
        <end position="162"/>
    </location>
</feature>
<sequence length="540" mass="59290">MDDNPRISQSSDSNIGTASPKTETTMTLENNANVNHETNNNKEYGILSTTEDASHQDIEHLYLDFETPLPNPMGISSPRSGQSPPPSPPNLNKYTSPFLWSKPRKTIITIISCCVTALSAYAAGEYTPPSEELTAKWHVSKVAYNVGITLFTLGFGIAPMVLAPFSEINGRRPIFVASGLVFTVCLIGCGATDSYAGMLVGRFFLGIGGSTFSTMVGGVISDIYHAQDRNGPMSCFSGAALFGTGLGPLISGFIEMRVSWRWIFYSEAIASAIFLVLLLAFLKETRGSVLLSGKAKALNKYYDKLEEAGYYGVVFTAEDSGEKQRVQRIRWKVKSDEERETLVRMVTISCYRPFHLLFTEPVVFFFSLWVAFSWAILYLNFSSIPLVFSTNHGFNVEQIGAVFSAVSIGALLATLLSIYQEKLAMRLGKMPNTPEGRLYFTCVESILMPIGLFWFGWTSYSSVPWIVPTLALGCATMGIFSIYLATFNYLADTYHRYASSAIAAQSFCRNILAGIFPLVANFMFTNLTYPGASSLLGGIV</sequence>
<keyword evidence="4 7" id="KW-1133">Transmembrane helix</keyword>
<accession>A0A017STW8</accession>
<dbReference type="Proteomes" id="UP000019804">
    <property type="component" value="Unassembled WGS sequence"/>
</dbReference>
<dbReference type="FunFam" id="1.20.1720.10:FF:000061">
    <property type="entry name" value="Uncharacterized protein"/>
    <property type="match status" value="1"/>
</dbReference>
<evidence type="ECO:0000313" key="10">
    <source>
        <dbReference type="Proteomes" id="UP000019804"/>
    </source>
</evidence>
<dbReference type="InterPro" id="IPR036259">
    <property type="entry name" value="MFS_trans_sf"/>
</dbReference>
<protein>
    <submittedName>
        <fullName evidence="9">MFS general substrate transporter</fullName>
    </submittedName>
</protein>
<evidence type="ECO:0000256" key="2">
    <source>
        <dbReference type="ARBA" id="ARBA00008335"/>
    </source>
</evidence>
<feature type="transmembrane region" description="Helical" evidence="7">
    <location>
        <begin position="399"/>
        <end position="418"/>
    </location>
</feature>
<comment type="subcellular location">
    <subcellularLocation>
        <location evidence="1">Cell membrane</location>
        <topology evidence="1">Multi-pass membrane protein</topology>
    </subcellularLocation>
</comment>
<feature type="region of interest" description="Disordered" evidence="6">
    <location>
        <begin position="1"/>
        <end position="24"/>
    </location>
</feature>
<organism evidence="9 10">
    <name type="scientific">Aspergillus ruber (strain CBS 135680)</name>
    <dbReference type="NCBI Taxonomy" id="1388766"/>
    <lineage>
        <taxon>Eukaryota</taxon>
        <taxon>Fungi</taxon>
        <taxon>Dikarya</taxon>
        <taxon>Ascomycota</taxon>
        <taxon>Pezizomycotina</taxon>
        <taxon>Eurotiomycetes</taxon>
        <taxon>Eurotiomycetidae</taxon>
        <taxon>Eurotiales</taxon>
        <taxon>Aspergillaceae</taxon>
        <taxon>Aspergillus</taxon>
        <taxon>Aspergillus subgen. Aspergillus</taxon>
    </lineage>
</organism>
<comment type="similarity">
    <text evidence="2">Belongs to the major facilitator superfamily.</text>
</comment>
<evidence type="ECO:0000256" key="4">
    <source>
        <dbReference type="ARBA" id="ARBA00022989"/>
    </source>
</evidence>
<feature type="transmembrane region" description="Helical" evidence="7">
    <location>
        <begin position="174"/>
        <end position="197"/>
    </location>
</feature>
<reference evidence="10" key="1">
    <citation type="journal article" date="2014" name="Nat. Commun.">
        <title>Genomic adaptations of the halophilic Dead Sea filamentous fungus Eurotium rubrum.</title>
        <authorList>
            <person name="Kis-Papo T."/>
            <person name="Weig A.R."/>
            <person name="Riley R."/>
            <person name="Persoh D."/>
            <person name="Salamov A."/>
            <person name="Sun H."/>
            <person name="Lipzen A."/>
            <person name="Wasser S.P."/>
            <person name="Rambold G."/>
            <person name="Grigoriev I.V."/>
            <person name="Nevo E."/>
        </authorList>
    </citation>
    <scope>NUCLEOTIDE SEQUENCE [LARGE SCALE GENOMIC DNA]</scope>
    <source>
        <strain evidence="10">CBS 135680</strain>
    </source>
</reference>
<evidence type="ECO:0000256" key="3">
    <source>
        <dbReference type="ARBA" id="ARBA00022692"/>
    </source>
</evidence>
<feature type="region of interest" description="Disordered" evidence="6">
    <location>
        <begin position="72"/>
        <end position="92"/>
    </location>
</feature>
<feature type="transmembrane region" description="Helical" evidence="7">
    <location>
        <begin position="463"/>
        <end position="490"/>
    </location>
</feature>
<dbReference type="Pfam" id="PF07690">
    <property type="entry name" value="MFS_1"/>
    <property type="match status" value="1"/>
</dbReference>
<evidence type="ECO:0000256" key="1">
    <source>
        <dbReference type="ARBA" id="ARBA00004651"/>
    </source>
</evidence>
<dbReference type="OrthoDB" id="6770063at2759"/>
<evidence type="ECO:0000259" key="8">
    <source>
        <dbReference type="PROSITE" id="PS50850"/>
    </source>
</evidence>
<dbReference type="InterPro" id="IPR020846">
    <property type="entry name" value="MFS_dom"/>
</dbReference>
<feature type="transmembrane region" description="Helical" evidence="7">
    <location>
        <begin position="354"/>
        <end position="379"/>
    </location>
</feature>
<dbReference type="GO" id="GO:0022857">
    <property type="term" value="F:transmembrane transporter activity"/>
    <property type="evidence" value="ECO:0007669"/>
    <property type="project" value="InterPro"/>
</dbReference>
<dbReference type="GeneID" id="63695772"/>
<dbReference type="PANTHER" id="PTHR23502:SF134">
    <property type="entry name" value="MAJOR FACILITATOR SUPERFAMILY (MFS) PROFILE DOMAIN-CONTAINING PROTEIN-RELATED"/>
    <property type="match status" value="1"/>
</dbReference>
<dbReference type="HOGENOM" id="CLU_008455_0_5_1"/>
<dbReference type="SUPFAM" id="SSF103473">
    <property type="entry name" value="MFS general substrate transporter"/>
    <property type="match status" value="1"/>
</dbReference>
<dbReference type="Gene3D" id="1.20.1250.20">
    <property type="entry name" value="MFS general substrate transporter like domains"/>
    <property type="match status" value="1"/>
</dbReference>
<feature type="transmembrane region" description="Helical" evidence="7">
    <location>
        <begin position="511"/>
        <end position="529"/>
    </location>
</feature>
<dbReference type="PANTHER" id="PTHR23502">
    <property type="entry name" value="MAJOR FACILITATOR SUPERFAMILY"/>
    <property type="match status" value="1"/>
</dbReference>
<dbReference type="InterPro" id="IPR011701">
    <property type="entry name" value="MFS"/>
</dbReference>
<keyword evidence="10" id="KW-1185">Reference proteome</keyword>
<evidence type="ECO:0000256" key="6">
    <source>
        <dbReference type="SAM" id="MobiDB-lite"/>
    </source>
</evidence>
<feature type="transmembrane region" description="Helical" evidence="7">
    <location>
        <begin position="203"/>
        <end position="224"/>
    </location>
</feature>
<dbReference type="GO" id="GO:0005886">
    <property type="term" value="C:plasma membrane"/>
    <property type="evidence" value="ECO:0007669"/>
    <property type="project" value="UniProtKB-SubCell"/>
</dbReference>
<gene>
    <name evidence="9" type="ORF">EURHEDRAFT_407740</name>
</gene>
<evidence type="ECO:0000256" key="5">
    <source>
        <dbReference type="ARBA" id="ARBA00023136"/>
    </source>
</evidence>
<evidence type="ECO:0000256" key="7">
    <source>
        <dbReference type="SAM" id="Phobius"/>
    </source>
</evidence>
<feature type="transmembrane region" description="Helical" evidence="7">
    <location>
        <begin position="106"/>
        <end position="123"/>
    </location>
</feature>
<dbReference type="CDD" id="cd17323">
    <property type="entry name" value="MFS_Tpo1_MDR_like"/>
    <property type="match status" value="1"/>
</dbReference>
<dbReference type="EMBL" id="KK088411">
    <property type="protein sequence ID" value="EYE99745.1"/>
    <property type="molecule type" value="Genomic_DNA"/>
</dbReference>
<dbReference type="FunFam" id="1.20.1250.20:FF:000082">
    <property type="entry name" value="MFS multidrug transporter, putative"/>
    <property type="match status" value="1"/>
</dbReference>
<keyword evidence="3 7" id="KW-0812">Transmembrane</keyword>
<dbReference type="STRING" id="1388766.A0A017STW8"/>
<feature type="transmembrane region" description="Helical" evidence="7">
    <location>
        <begin position="236"/>
        <end position="256"/>
    </location>
</feature>
<proteinExistence type="inferred from homology"/>